<dbReference type="EMBL" id="JBIAMT010000001">
    <property type="protein sequence ID" value="MFF0495766.1"/>
    <property type="molecule type" value="Genomic_DNA"/>
</dbReference>
<proteinExistence type="predicted"/>
<keyword evidence="2" id="KW-1185">Reference proteome</keyword>
<reference evidence="1 2" key="1">
    <citation type="submission" date="2024-10" db="EMBL/GenBank/DDBJ databases">
        <title>The Natural Products Discovery Center: Release of the First 8490 Sequenced Strains for Exploring Actinobacteria Biosynthetic Diversity.</title>
        <authorList>
            <person name="Kalkreuter E."/>
            <person name="Kautsar S.A."/>
            <person name="Yang D."/>
            <person name="Bader C.D."/>
            <person name="Teijaro C.N."/>
            <person name="Fluegel L."/>
            <person name="Davis C.M."/>
            <person name="Simpson J.R."/>
            <person name="Lauterbach L."/>
            <person name="Steele A.D."/>
            <person name="Gui C."/>
            <person name="Meng S."/>
            <person name="Li G."/>
            <person name="Viehrig K."/>
            <person name="Ye F."/>
            <person name="Su P."/>
            <person name="Kiefer A.F."/>
            <person name="Nichols A."/>
            <person name="Cepeda A.J."/>
            <person name="Yan W."/>
            <person name="Fan B."/>
            <person name="Jiang Y."/>
            <person name="Adhikari A."/>
            <person name="Zheng C.-J."/>
            <person name="Schuster L."/>
            <person name="Cowan T.M."/>
            <person name="Smanski M.J."/>
            <person name="Chevrette M.G."/>
            <person name="De Carvalho L.P.S."/>
            <person name="Shen B."/>
        </authorList>
    </citation>
    <scope>NUCLEOTIDE SEQUENCE [LARGE SCALE GENOMIC DNA]</scope>
    <source>
        <strain evidence="1 2">NPDC004119</strain>
    </source>
</reference>
<gene>
    <name evidence="1" type="ORF">ACFYU5_05125</name>
</gene>
<organism evidence="1 2">
    <name type="scientific">Nocardia aobensis</name>
    <dbReference type="NCBI Taxonomy" id="257277"/>
    <lineage>
        <taxon>Bacteria</taxon>
        <taxon>Bacillati</taxon>
        <taxon>Actinomycetota</taxon>
        <taxon>Actinomycetes</taxon>
        <taxon>Mycobacteriales</taxon>
        <taxon>Nocardiaceae</taxon>
        <taxon>Nocardia</taxon>
    </lineage>
</organism>
<accession>A0ABW6P085</accession>
<evidence type="ECO:0008006" key="3">
    <source>
        <dbReference type="Google" id="ProtNLM"/>
    </source>
</evidence>
<dbReference type="Proteomes" id="UP001601442">
    <property type="component" value="Unassembled WGS sequence"/>
</dbReference>
<comment type="caution">
    <text evidence="1">The sequence shown here is derived from an EMBL/GenBank/DDBJ whole genome shotgun (WGS) entry which is preliminary data.</text>
</comment>
<name>A0ABW6P085_9NOCA</name>
<evidence type="ECO:0000313" key="1">
    <source>
        <dbReference type="EMBL" id="MFF0495766.1"/>
    </source>
</evidence>
<dbReference type="RefSeq" id="WP_387390149.1">
    <property type="nucleotide sequence ID" value="NZ_JBIAMT010000001.1"/>
</dbReference>
<protein>
    <recommendedName>
        <fullName evidence="3">ClpX-type ZB domain-containing protein</fullName>
    </recommendedName>
</protein>
<evidence type="ECO:0000313" key="2">
    <source>
        <dbReference type="Proteomes" id="UP001601442"/>
    </source>
</evidence>
<sequence length="65" mass="7160">MQRNIYGADCVDCQRFVGPKQGFIYSPGSANIVVCEECVYAGYGIHKGWLIELEPTRPEAEPPVG</sequence>